<comment type="cofactor">
    <cofactor evidence="1 5">
        <name>heme</name>
        <dbReference type="ChEBI" id="CHEBI:30413"/>
    </cofactor>
</comment>
<organism evidence="9 11">
    <name type="scientific">Cercospora beticola</name>
    <name type="common">Sugarbeet leaf spot fungus</name>
    <dbReference type="NCBI Taxonomy" id="122368"/>
    <lineage>
        <taxon>Eukaryota</taxon>
        <taxon>Fungi</taxon>
        <taxon>Dikarya</taxon>
        <taxon>Ascomycota</taxon>
        <taxon>Pezizomycotina</taxon>
        <taxon>Dothideomycetes</taxon>
        <taxon>Dothideomycetidae</taxon>
        <taxon>Mycosphaerellales</taxon>
        <taxon>Mycosphaerellaceae</taxon>
        <taxon>Cercospora</taxon>
    </lineage>
</organism>
<dbReference type="OrthoDB" id="1470350at2759"/>
<evidence type="ECO:0000256" key="4">
    <source>
        <dbReference type="ARBA" id="ARBA00023004"/>
    </source>
</evidence>
<dbReference type="PROSITE" id="PS00086">
    <property type="entry name" value="CYTOCHROME_P450"/>
    <property type="match status" value="1"/>
</dbReference>
<dbReference type="EMBL" id="CP134185">
    <property type="protein sequence ID" value="WPA99187.1"/>
    <property type="molecule type" value="Genomic_DNA"/>
</dbReference>
<evidence type="ECO:0000256" key="1">
    <source>
        <dbReference type="ARBA" id="ARBA00001971"/>
    </source>
</evidence>
<dbReference type="Proteomes" id="UP000230605">
    <property type="component" value="Chromosome 2"/>
</dbReference>
<dbReference type="InterPro" id="IPR001128">
    <property type="entry name" value="Cyt_P450"/>
</dbReference>
<feature type="transmembrane region" description="Helical" evidence="8">
    <location>
        <begin position="6"/>
        <end position="26"/>
    </location>
</feature>
<evidence type="ECO:0000256" key="5">
    <source>
        <dbReference type="PIRSR" id="PIRSR602401-1"/>
    </source>
</evidence>
<keyword evidence="4 5" id="KW-0408">Iron</keyword>
<keyword evidence="3 5" id="KW-0479">Metal-binding</keyword>
<keyword evidence="6" id="KW-0560">Oxidoreductase</keyword>
<dbReference type="Gene3D" id="1.10.630.10">
    <property type="entry name" value="Cytochrome P450"/>
    <property type="match status" value="1"/>
</dbReference>
<evidence type="ECO:0000313" key="9">
    <source>
        <dbReference type="EMBL" id="PIA97057.1"/>
    </source>
</evidence>
<gene>
    <name evidence="9" type="ORF">CB0940_06546</name>
    <name evidence="10" type="ORF">RHO25_003803</name>
</gene>
<comment type="similarity">
    <text evidence="2 6">Belongs to the cytochrome P450 family.</text>
</comment>
<accession>A0A2G5HWX6</accession>
<dbReference type="InterPro" id="IPR036396">
    <property type="entry name" value="Cyt_P450_sf"/>
</dbReference>
<evidence type="ECO:0000313" key="12">
    <source>
        <dbReference type="Proteomes" id="UP001302367"/>
    </source>
</evidence>
<evidence type="ECO:0000256" key="3">
    <source>
        <dbReference type="ARBA" id="ARBA00022723"/>
    </source>
</evidence>
<evidence type="ECO:0000313" key="10">
    <source>
        <dbReference type="EMBL" id="WPA99187.1"/>
    </source>
</evidence>
<dbReference type="PRINTS" id="PR00463">
    <property type="entry name" value="EP450I"/>
</dbReference>
<reference evidence="10 12" key="2">
    <citation type="submission" date="2023-09" db="EMBL/GenBank/DDBJ databases">
        <title>Complete-Gapless Cercospora beticola genome.</title>
        <authorList>
            <person name="Wyatt N.A."/>
            <person name="Spanner R.E."/>
            <person name="Bolton M.D."/>
        </authorList>
    </citation>
    <scope>NUCLEOTIDE SEQUENCE [LARGE SCALE GENOMIC DNA]</scope>
    <source>
        <strain evidence="10">Cb09-40</strain>
    </source>
</reference>
<dbReference type="Proteomes" id="UP001302367">
    <property type="component" value="Chromosome 2"/>
</dbReference>
<keyword evidence="6" id="KW-0503">Monooxygenase</keyword>
<dbReference type="GO" id="GO:0020037">
    <property type="term" value="F:heme binding"/>
    <property type="evidence" value="ECO:0007669"/>
    <property type="project" value="InterPro"/>
</dbReference>
<dbReference type="InterPro" id="IPR050121">
    <property type="entry name" value="Cytochrome_P450_monoxygenase"/>
</dbReference>
<dbReference type="PRINTS" id="PR00385">
    <property type="entry name" value="P450"/>
</dbReference>
<sequence>MAESIVSSYGFAATALVVACAGLLYWHLLPKPLQGIPYNRKSATRLLGDLPDMLKWSSSTGEPFYFLPKLCQDLASPIVQVFLFPGTKPCVVLADGQEAYDIMLRRTNEFDRSPFFADTFRAWLPNSLPALASNEEWKHQRRIFSDTMAPSFLQRVNAPRVHEAYTQLLDLWTKKVEIVGDALVDVDKDILYATLEALWASNFGRSSGALKLQAENFSLPWKTDPVTGAVVFQDAMLPDEVACTIVLPNSSQIAINSPFGVAHQIIAVAVVPKLRKAMKAKRRLVDTEIAAAVRRLAEKEKDADDMTCAADVMISRAQRLGEGLYSSAMRDDVFTYIVGGFDTTATTIRWGVLLLAAHQNAQIRLRTAIEQVHGLSSVPNTEAIIRASMPYLDAVIEEVIRLGDPVPANMRVATCDTQVLGCHIPKGTEVIFPTWGPTHTSPGFPVNEKMRSSTSQEHGGKIGSWDESDMHEFKPERWLKQDRNGQEAFDQFAGPAIVFGAGARGCLGKKLALLQMRIFFTLVFWQFEFLPTDVKMQAKQTVTRRPKNVFVRMRKLR</sequence>
<dbReference type="SUPFAM" id="SSF48264">
    <property type="entry name" value="Cytochrome P450"/>
    <property type="match status" value="1"/>
</dbReference>
<proteinExistence type="inferred from homology"/>
<keyword evidence="8" id="KW-0472">Membrane</keyword>
<dbReference type="Pfam" id="PF00067">
    <property type="entry name" value="p450"/>
    <property type="match status" value="2"/>
</dbReference>
<evidence type="ECO:0000256" key="6">
    <source>
        <dbReference type="RuleBase" id="RU000461"/>
    </source>
</evidence>
<dbReference type="GO" id="GO:0004497">
    <property type="term" value="F:monooxygenase activity"/>
    <property type="evidence" value="ECO:0007669"/>
    <property type="project" value="UniProtKB-KW"/>
</dbReference>
<dbReference type="PANTHER" id="PTHR24305:SF232">
    <property type="entry name" value="P450, PUTATIVE (EUROFUNG)-RELATED"/>
    <property type="match status" value="1"/>
</dbReference>
<feature type="binding site" description="axial binding residue" evidence="5">
    <location>
        <position position="506"/>
    </location>
    <ligand>
        <name>heme</name>
        <dbReference type="ChEBI" id="CHEBI:30413"/>
    </ligand>
    <ligandPart>
        <name>Fe</name>
        <dbReference type="ChEBI" id="CHEBI:18248"/>
    </ligandPart>
</feature>
<dbReference type="GO" id="GO:0005506">
    <property type="term" value="F:iron ion binding"/>
    <property type="evidence" value="ECO:0007669"/>
    <property type="project" value="InterPro"/>
</dbReference>
<dbReference type="InterPro" id="IPR017972">
    <property type="entry name" value="Cyt_P450_CS"/>
</dbReference>
<keyword evidence="5 6" id="KW-0349">Heme</keyword>
<dbReference type="EMBL" id="LKMD01000102">
    <property type="protein sequence ID" value="PIA97057.1"/>
    <property type="molecule type" value="Genomic_DNA"/>
</dbReference>
<dbReference type="GO" id="GO:0016705">
    <property type="term" value="F:oxidoreductase activity, acting on paired donors, with incorporation or reduction of molecular oxygen"/>
    <property type="evidence" value="ECO:0007669"/>
    <property type="project" value="InterPro"/>
</dbReference>
<evidence type="ECO:0000256" key="2">
    <source>
        <dbReference type="ARBA" id="ARBA00010617"/>
    </source>
</evidence>
<dbReference type="InterPro" id="IPR002401">
    <property type="entry name" value="Cyt_P450_E_grp-I"/>
</dbReference>
<name>A0A2G5HWX6_CERBT</name>
<protein>
    <submittedName>
        <fullName evidence="9">Cytochrome P450 2J2</fullName>
    </submittedName>
</protein>
<dbReference type="PANTHER" id="PTHR24305">
    <property type="entry name" value="CYTOCHROME P450"/>
    <property type="match status" value="1"/>
</dbReference>
<feature type="region of interest" description="Disordered" evidence="7">
    <location>
        <begin position="442"/>
        <end position="466"/>
    </location>
</feature>
<evidence type="ECO:0000256" key="8">
    <source>
        <dbReference type="SAM" id="Phobius"/>
    </source>
</evidence>
<keyword evidence="12" id="KW-1185">Reference proteome</keyword>
<reference evidence="9 11" key="1">
    <citation type="submission" date="2015-10" db="EMBL/GenBank/DDBJ databases">
        <title>The cercosporin biosynthetic gene cluster was horizontally transferred to several fungal lineages and shown to be expanded in Cercospora beticola based on microsynteny with recipient genomes.</title>
        <authorList>
            <person name="De Jonge R."/>
            <person name="Ebert M.K."/>
            <person name="Suttle J.C."/>
            <person name="Jurick Ii W.M."/>
            <person name="Secor G.A."/>
            <person name="Thomma B.P."/>
            <person name="Van De Peer Y."/>
            <person name="Bolton M.D."/>
        </authorList>
    </citation>
    <scope>NUCLEOTIDE SEQUENCE [LARGE SCALE GENOMIC DNA]</scope>
    <source>
        <strain evidence="9 11">09-40</strain>
    </source>
</reference>
<evidence type="ECO:0000256" key="7">
    <source>
        <dbReference type="SAM" id="MobiDB-lite"/>
    </source>
</evidence>
<evidence type="ECO:0000313" key="11">
    <source>
        <dbReference type="Proteomes" id="UP000230605"/>
    </source>
</evidence>
<keyword evidence="8" id="KW-0812">Transmembrane</keyword>
<keyword evidence="8" id="KW-1133">Transmembrane helix</keyword>
<dbReference type="AlphaFoldDB" id="A0A2G5HWX6"/>